<evidence type="ECO:0000313" key="1">
    <source>
        <dbReference type="EMBL" id="QHS99475.1"/>
    </source>
</evidence>
<reference evidence="1" key="1">
    <citation type="journal article" date="2020" name="Nature">
        <title>Giant virus diversity and host interactions through global metagenomics.</title>
        <authorList>
            <person name="Schulz F."/>
            <person name="Roux S."/>
            <person name="Paez-Espino D."/>
            <person name="Jungbluth S."/>
            <person name="Walsh D.A."/>
            <person name="Denef V.J."/>
            <person name="McMahon K.D."/>
            <person name="Konstantinidis K.T."/>
            <person name="Eloe-Fadrosh E.A."/>
            <person name="Kyrpides N.C."/>
            <person name="Woyke T."/>
        </authorList>
    </citation>
    <scope>NUCLEOTIDE SEQUENCE</scope>
    <source>
        <strain evidence="1">GVMAG-M-3300020187-37</strain>
    </source>
</reference>
<name>A0A6C0C445_9ZZZZ</name>
<accession>A0A6C0C445</accession>
<proteinExistence type="predicted"/>
<evidence type="ECO:0008006" key="2">
    <source>
        <dbReference type="Google" id="ProtNLM"/>
    </source>
</evidence>
<sequence>MKDIKIVASELSIITGHNKYEPITKPIDTVLNRSGIVKKYIPKSKIEEKLLSLSDKDLKNIKLELNIDDKSSIKQVENIIKKQVMAKSLNEKISEDMSKKKVDEVIKSMPTVSKCLESSVKQDLRMRRGNVKEDNNLNKTQVKRNIVINNRNVQMYDKVLYVDPDRQYQIIIRGKIDGMNDEYLVETKNRTKRLFNMIPDYEKVQLNAYMWMTGKEKSLHIECYNEDSNEVEYDFDKLFWDECCEKIMGFVNEHIVNHL</sequence>
<organism evidence="1">
    <name type="scientific">viral metagenome</name>
    <dbReference type="NCBI Taxonomy" id="1070528"/>
    <lineage>
        <taxon>unclassified sequences</taxon>
        <taxon>metagenomes</taxon>
        <taxon>organismal metagenomes</taxon>
    </lineage>
</organism>
<dbReference type="AlphaFoldDB" id="A0A6C0C445"/>
<protein>
    <recommendedName>
        <fullName evidence="2">YqaJ viral recombinase domain-containing protein</fullName>
    </recommendedName>
</protein>
<dbReference type="EMBL" id="MN739344">
    <property type="protein sequence ID" value="QHS99475.1"/>
    <property type="molecule type" value="Genomic_DNA"/>
</dbReference>